<feature type="region of interest" description="Disordered" evidence="1">
    <location>
        <begin position="47"/>
        <end position="291"/>
    </location>
</feature>
<name>A0A426XLY6_ENSVE</name>
<feature type="compositionally biased region" description="Gly residues" evidence="1">
    <location>
        <begin position="188"/>
        <end position="248"/>
    </location>
</feature>
<feature type="compositionally biased region" description="Gly residues" evidence="1">
    <location>
        <begin position="154"/>
        <end position="177"/>
    </location>
</feature>
<dbReference type="EMBL" id="AMZH03019367">
    <property type="protein sequence ID" value="RRT40451.1"/>
    <property type="molecule type" value="Genomic_DNA"/>
</dbReference>
<proteinExistence type="predicted"/>
<sequence length="291" mass="28972">FRFRKKDFDDIDRLVAYFQKNIDKPPPDAGPSIRTLAAMVPMKSPAWVSSSGGYVGSGSAGSNDGWRGDRERSSTPGDRFDSRNTGGRDVHPSGLLCPGRGRGRGHGRGNNFGSEDSDSDYGSAKWGSNENDGLSAFPGAKVQNSPGRDPWGWGSAGSGGGQGGASTGGGNDGGDWGSGYPTDKGGDKWGGGGIKGAWSEGGSGGSSWGTGGNVGGGSGSSAAPGWGGNTSGGWGGGSSFGGRPGGGLSEELANPNKSGGGLAAGFDAPSTGWSDSRRSIPSQPDTGNGWS</sequence>
<evidence type="ECO:0000313" key="3">
    <source>
        <dbReference type="Proteomes" id="UP000287651"/>
    </source>
</evidence>
<feature type="non-terminal residue" evidence="2">
    <location>
        <position position="1"/>
    </location>
</feature>
<evidence type="ECO:0000256" key="1">
    <source>
        <dbReference type="SAM" id="MobiDB-lite"/>
    </source>
</evidence>
<protein>
    <submittedName>
        <fullName evidence="2">Uncharacterized protein</fullName>
    </submittedName>
</protein>
<dbReference type="AlphaFoldDB" id="A0A426XLY6"/>
<feature type="compositionally biased region" description="Polar residues" evidence="1">
    <location>
        <begin position="271"/>
        <end position="291"/>
    </location>
</feature>
<feature type="compositionally biased region" description="Basic and acidic residues" evidence="1">
    <location>
        <begin position="66"/>
        <end position="91"/>
    </location>
</feature>
<reference evidence="2 3" key="1">
    <citation type="journal article" date="2014" name="Agronomy (Basel)">
        <title>A Draft Genome Sequence for Ensete ventricosum, the Drought-Tolerant Tree Against Hunger.</title>
        <authorList>
            <person name="Harrison J."/>
            <person name="Moore K.A."/>
            <person name="Paszkiewicz K."/>
            <person name="Jones T."/>
            <person name="Grant M."/>
            <person name="Ambacheew D."/>
            <person name="Muzemil S."/>
            <person name="Studholme D.J."/>
        </authorList>
    </citation>
    <scope>NUCLEOTIDE SEQUENCE [LARGE SCALE GENOMIC DNA]</scope>
</reference>
<accession>A0A426XLY6</accession>
<comment type="caution">
    <text evidence="2">The sequence shown here is derived from an EMBL/GenBank/DDBJ whole genome shotgun (WGS) entry which is preliminary data.</text>
</comment>
<gene>
    <name evidence="2" type="ORF">B296_00051356</name>
</gene>
<organism evidence="2 3">
    <name type="scientific">Ensete ventricosum</name>
    <name type="common">Abyssinian banana</name>
    <name type="synonym">Musa ensete</name>
    <dbReference type="NCBI Taxonomy" id="4639"/>
    <lineage>
        <taxon>Eukaryota</taxon>
        <taxon>Viridiplantae</taxon>
        <taxon>Streptophyta</taxon>
        <taxon>Embryophyta</taxon>
        <taxon>Tracheophyta</taxon>
        <taxon>Spermatophyta</taxon>
        <taxon>Magnoliopsida</taxon>
        <taxon>Liliopsida</taxon>
        <taxon>Zingiberales</taxon>
        <taxon>Musaceae</taxon>
        <taxon>Ensete</taxon>
    </lineage>
</organism>
<evidence type="ECO:0000313" key="2">
    <source>
        <dbReference type="EMBL" id="RRT40451.1"/>
    </source>
</evidence>
<dbReference type="Proteomes" id="UP000287651">
    <property type="component" value="Unassembled WGS sequence"/>
</dbReference>